<dbReference type="InterPro" id="IPR036390">
    <property type="entry name" value="WH_DNA-bd_sf"/>
</dbReference>
<dbReference type="HOGENOM" id="CLU_063440_1_3_2"/>
<dbReference type="eggNOG" id="arCOG00002">
    <property type="taxonomic scope" value="Archaea"/>
</dbReference>
<dbReference type="OrthoDB" id="56053at2157"/>
<organism evidence="2 3">
    <name type="scientific">Methanobacterium paludis (strain DSM 25820 / JCM 18151 / SWAN1)</name>
    <dbReference type="NCBI Taxonomy" id="868131"/>
    <lineage>
        <taxon>Archaea</taxon>
        <taxon>Methanobacteriati</taxon>
        <taxon>Methanobacteriota</taxon>
        <taxon>Methanomada group</taxon>
        <taxon>Methanobacteria</taxon>
        <taxon>Methanobacteriales</taxon>
        <taxon>Methanobacteriaceae</taxon>
        <taxon>Methanobacterium</taxon>
    </lineage>
</organism>
<evidence type="ECO:0000313" key="2">
    <source>
        <dbReference type="EMBL" id="AEG19258.1"/>
    </source>
</evidence>
<dbReference type="STRING" id="868131.MSWAN_2251"/>
<feature type="compositionally biased region" description="Basic residues" evidence="1">
    <location>
        <begin position="68"/>
        <end position="77"/>
    </location>
</feature>
<proteinExistence type="predicted"/>
<dbReference type="PANTHER" id="PTHR43252:SF5">
    <property type="entry name" value="TRANSCRIPTIONAL REGULATOR, PADR-LIKE FAMILY"/>
    <property type="match status" value="1"/>
</dbReference>
<dbReference type="AlphaFoldDB" id="F6D4L8"/>
<evidence type="ECO:0000256" key="1">
    <source>
        <dbReference type="SAM" id="MobiDB-lite"/>
    </source>
</evidence>
<sequence length="187" mass="22217">MWDRKSWWDKESWKNYHREFHERLEQFGRLGRLRIWIIYVLSDDPKNGVEIMDAIEKMHKAFHNMNPKGHKHHAHHEHGKDHSSWRPSPGSIYPMLSKMVEEDLISKMEDGRYKLTLKGQTTADKLLMHFPAYGSTDQDKLENVLTEINGYISYLEDIEKEKLVPHQAKIELLSERLKKIGESLKKE</sequence>
<dbReference type="EMBL" id="CP002772">
    <property type="protein sequence ID" value="AEG19258.1"/>
    <property type="molecule type" value="Genomic_DNA"/>
</dbReference>
<dbReference type="PANTHER" id="PTHR43252">
    <property type="entry name" value="TRANSCRIPTIONAL REGULATOR YQJI"/>
    <property type="match status" value="1"/>
</dbReference>
<gene>
    <name evidence="2" type="ordered locus">MSWAN_2251</name>
</gene>
<dbReference type="Proteomes" id="UP000009231">
    <property type="component" value="Chromosome"/>
</dbReference>
<feature type="region of interest" description="Disordered" evidence="1">
    <location>
        <begin position="66"/>
        <end position="88"/>
    </location>
</feature>
<dbReference type="GeneID" id="10669776"/>
<accession>F6D4L8</accession>
<dbReference type="SUPFAM" id="SSF46785">
    <property type="entry name" value="Winged helix' DNA-binding domain"/>
    <property type="match status" value="1"/>
</dbReference>
<dbReference type="RefSeq" id="WP_013826757.1">
    <property type="nucleotide sequence ID" value="NC_015574.1"/>
</dbReference>
<dbReference type="Gene3D" id="1.10.10.10">
    <property type="entry name" value="Winged helix-like DNA-binding domain superfamily/Winged helix DNA-binding domain"/>
    <property type="match status" value="1"/>
</dbReference>
<dbReference type="InterPro" id="IPR036388">
    <property type="entry name" value="WH-like_DNA-bd_sf"/>
</dbReference>
<protein>
    <submittedName>
        <fullName evidence="2">Transcriptional regulator PadR family protein</fullName>
    </submittedName>
</protein>
<dbReference type="KEGG" id="mew:MSWAN_2251"/>
<keyword evidence="3" id="KW-1185">Reference proteome</keyword>
<reference evidence="2 3" key="1">
    <citation type="journal article" date="2014" name="Int. J. Syst. Evol. Microbiol.">
        <title>Methanobacterium paludis sp. nov. and a novel strain of Methanobacterium lacus isolated from northern peatlands.</title>
        <authorList>
            <person name="Cadillo-Quiroz H."/>
            <person name="Brauer S.L."/>
            <person name="Goodson N."/>
            <person name="Yavitt J.B."/>
            <person name="Zinder S.H."/>
        </authorList>
    </citation>
    <scope>NUCLEOTIDE SEQUENCE [LARGE SCALE GENOMIC DNA]</scope>
    <source>
        <strain evidence="3">DSM 25820 / JCM 18151 / SWAN1</strain>
    </source>
</reference>
<name>F6D4L8_METPW</name>
<evidence type="ECO:0000313" key="3">
    <source>
        <dbReference type="Proteomes" id="UP000009231"/>
    </source>
</evidence>